<gene>
    <name evidence="10 13" type="primary">leuD</name>
    <name evidence="13" type="ORF">DLM65_07355</name>
    <name evidence="12" type="ORF">JF886_00280</name>
</gene>
<evidence type="ECO:0000256" key="6">
    <source>
        <dbReference type="ARBA" id="ARBA00022430"/>
    </source>
</evidence>
<evidence type="ECO:0000256" key="5">
    <source>
        <dbReference type="ARBA" id="ARBA00011271"/>
    </source>
</evidence>
<comment type="subunit">
    <text evidence="5 10">Heterodimer of LeuC and LeuD.</text>
</comment>
<dbReference type="Gene3D" id="3.20.19.10">
    <property type="entry name" value="Aconitase, domain 4"/>
    <property type="match status" value="1"/>
</dbReference>
<dbReference type="Proteomes" id="UP000248724">
    <property type="component" value="Unassembled WGS sequence"/>
</dbReference>
<comment type="pathway">
    <text evidence="3 10">Amino-acid biosynthesis; L-leucine biosynthesis; L-leucine from 3-methyl-2-oxobutanoate: step 2/4.</text>
</comment>
<comment type="catalytic activity">
    <reaction evidence="1 10">
        <text>(2R,3S)-3-isopropylmalate = (2S)-2-isopropylmalate</text>
        <dbReference type="Rhea" id="RHEA:32287"/>
        <dbReference type="ChEBI" id="CHEBI:1178"/>
        <dbReference type="ChEBI" id="CHEBI:35121"/>
        <dbReference type="EC" id="4.2.1.33"/>
    </reaction>
</comment>
<evidence type="ECO:0000313" key="12">
    <source>
        <dbReference type="EMBL" id="MBJ7593292.1"/>
    </source>
</evidence>
<reference evidence="13" key="2">
    <citation type="submission" date="2018-05" db="EMBL/GenBank/DDBJ databases">
        <authorList>
            <person name="Ferrari B."/>
        </authorList>
    </citation>
    <scope>NUCLEOTIDE SEQUENCE</scope>
    <source>
        <strain evidence="13">RRmetagenome_bin12</strain>
    </source>
</reference>
<keyword evidence="7 10" id="KW-0028">Amino-acid biosynthesis</keyword>
<reference evidence="12 15" key="3">
    <citation type="submission" date="2020-10" db="EMBL/GenBank/DDBJ databases">
        <title>Ca. Dormibacterota MAGs.</title>
        <authorList>
            <person name="Montgomery K."/>
        </authorList>
    </citation>
    <scope>NUCLEOTIDE SEQUENCE [LARGE SCALE GENOMIC DNA]</scope>
    <source>
        <strain evidence="12">SC8812_S17_18</strain>
    </source>
</reference>
<keyword evidence="6 10" id="KW-0432">Leucine biosynthesis</keyword>
<protein>
    <recommendedName>
        <fullName evidence="10">3-isopropylmalate dehydratase small subunit</fullName>
        <ecNumber evidence="10">4.2.1.33</ecNumber>
    </recommendedName>
    <alternativeName>
        <fullName evidence="10">Alpha-IPM isomerase</fullName>
        <shortName evidence="10">IPMI</shortName>
    </alternativeName>
    <alternativeName>
        <fullName evidence="10">Isopropylmalate isomerase</fullName>
    </alternativeName>
</protein>
<dbReference type="GO" id="GO:0003861">
    <property type="term" value="F:3-isopropylmalate dehydratase activity"/>
    <property type="evidence" value="ECO:0007669"/>
    <property type="project" value="UniProtKB-UniRule"/>
</dbReference>
<sequence>MRPFRCEHGTLVPLDRSDVDTDQIIPKQFLKRIERSGFGPFLFHAWRYDDTGAERPDFVLNQDPYRNGTVLVAGNNFGCGSSREHAVWALEDHGIRAVISSSFADIFRGNALSCGLLPVILPEHDVRALLDLAAEDPGVECIVDLEDGTVTAGDLHFEFEIEPRERRKLLEGLDEVTVTLHNQDAISTYEAARPAWMPDLSRVEEPV</sequence>
<evidence type="ECO:0000313" key="14">
    <source>
        <dbReference type="Proteomes" id="UP000248724"/>
    </source>
</evidence>
<dbReference type="Pfam" id="PF00694">
    <property type="entry name" value="Aconitase_C"/>
    <property type="match status" value="1"/>
</dbReference>
<keyword evidence="9 10" id="KW-0100">Branched-chain amino acid biosynthesis</keyword>
<dbReference type="PANTHER" id="PTHR43345">
    <property type="entry name" value="3-ISOPROPYLMALATE DEHYDRATASE SMALL SUBUNIT 2-RELATED-RELATED"/>
    <property type="match status" value="1"/>
</dbReference>
<comment type="function">
    <text evidence="2 10">Catalyzes the isomerization between 2-isopropylmalate and 3-isopropylmalate, via the formation of 2-isopropylmaleate.</text>
</comment>
<dbReference type="NCBIfam" id="NF002458">
    <property type="entry name" value="PRK01641.1"/>
    <property type="match status" value="1"/>
</dbReference>
<keyword evidence="8 10" id="KW-0456">Lyase</keyword>
<reference evidence="13 14" key="1">
    <citation type="journal article" date="2017" name="Nature">
        <title>Atmospheric trace gases support primary production in Antarctic desert surface soil.</title>
        <authorList>
            <person name="Ji M."/>
            <person name="Greening C."/>
            <person name="Vanwonterghem I."/>
            <person name="Carere C.R."/>
            <person name="Bay S.K."/>
            <person name="Steen J.A."/>
            <person name="Montgomery K."/>
            <person name="Lines T."/>
            <person name="Beardall J."/>
            <person name="van Dorst J."/>
            <person name="Snape I."/>
            <person name="Stott M.B."/>
            <person name="Hugenholtz P."/>
            <person name="Ferrari B.C."/>
        </authorList>
    </citation>
    <scope>NUCLEOTIDE SEQUENCE [LARGE SCALE GENOMIC DNA]</scope>
    <source>
        <strain evidence="13">RRmetagenome_bin12</strain>
    </source>
</reference>
<evidence type="ECO:0000256" key="2">
    <source>
        <dbReference type="ARBA" id="ARBA00002695"/>
    </source>
</evidence>
<dbReference type="HAMAP" id="MF_01031">
    <property type="entry name" value="LeuD_type1"/>
    <property type="match status" value="1"/>
</dbReference>
<dbReference type="EMBL" id="JAEKNS010000005">
    <property type="protein sequence ID" value="MBJ7593292.1"/>
    <property type="molecule type" value="Genomic_DNA"/>
</dbReference>
<feature type="domain" description="Aconitase A/isopropylmalate dehydratase small subunit swivel" evidence="11">
    <location>
        <begin position="2"/>
        <end position="123"/>
    </location>
</feature>
<evidence type="ECO:0000256" key="7">
    <source>
        <dbReference type="ARBA" id="ARBA00022605"/>
    </source>
</evidence>
<name>A0A2W6ABE1_9BACT</name>
<dbReference type="GO" id="GO:0009316">
    <property type="term" value="C:3-isopropylmalate dehydratase complex"/>
    <property type="evidence" value="ECO:0007669"/>
    <property type="project" value="InterPro"/>
</dbReference>
<dbReference type="InterPro" id="IPR000573">
    <property type="entry name" value="AconitaseA/IPMdHydase_ssu_swvl"/>
</dbReference>
<dbReference type="RefSeq" id="WP_337308429.1">
    <property type="nucleotide sequence ID" value="NZ_JAEKNS010000005.1"/>
</dbReference>
<comment type="caution">
    <text evidence="13">The sequence shown here is derived from an EMBL/GenBank/DDBJ whole genome shotgun (WGS) entry which is preliminary data.</text>
</comment>
<evidence type="ECO:0000313" key="13">
    <source>
        <dbReference type="EMBL" id="PZR80834.1"/>
    </source>
</evidence>
<dbReference type="NCBIfam" id="TIGR00171">
    <property type="entry name" value="leuD"/>
    <property type="match status" value="1"/>
</dbReference>
<evidence type="ECO:0000256" key="1">
    <source>
        <dbReference type="ARBA" id="ARBA00000491"/>
    </source>
</evidence>
<evidence type="ECO:0000256" key="10">
    <source>
        <dbReference type="HAMAP-Rule" id="MF_01031"/>
    </source>
</evidence>
<accession>A0A2W6ABE1</accession>
<proteinExistence type="inferred from homology"/>
<evidence type="ECO:0000256" key="3">
    <source>
        <dbReference type="ARBA" id="ARBA00004729"/>
    </source>
</evidence>
<dbReference type="EC" id="4.2.1.33" evidence="10"/>
<evidence type="ECO:0000313" key="15">
    <source>
        <dbReference type="Proteomes" id="UP000606991"/>
    </source>
</evidence>
<dbReference type="InterPro" id="IPR004431">
    <property type="entry name" value="3-IsopropMal_deHydase_ssu"/>
</dbReference>
<dbReference type="InterPro" id="IPR050075">
    <property type="entry name" value="LeuD"/>
</dbReference>
<organism evidence="13 14">
    <name type="scientific">Candidatus Aeolococcus gillhamiae</name>
    <dbReference type="NCBI Taxonomy" id="3127015"/>
    <lineage>
        <taxon>Bacteria</taxon>
        <taxon>Bacillati</taxon>
        <taxon>Candidatus Dormiibacterota</taxon>
        <taxon>Candidatus Dormibacteria</taxon>
        <taxon>Candidatus Aeolococcales</taxon>
        <taxon>Candidatus Aeolococcaceae</taxon>
        <taxon>Candidatus Aeolococcus</taxon>
    </lineage>
</organism>
<evidence type="ECO:0000256" key="9">
    <source>
        <dbReference type="ARBA" id="ARBA00023304"/>
    </source>
</evidence>
<evidence type="ECO:0000256" key="4">
    <source>
        <dbReference type="ARBA" id="ARBA00009845"/>
    </source>
</evidence>
<accession>A0A934JQN8</accession>
<dbReference type="FunFam" id="3.20.19.10:FF:000003">
    <property type="entry name" value="3-isopropylmalate dehydratase small subunit"/>
    <property type="match status" value="1"/>
</dbReference>
<comment type="similarity">
    <text evidence="4 10">Belongs to the LeuD family. LeuD type 1 subfamily.</text>
</comment>
<dbReference type="EMBL" id="QHBU01000133">
    <property type="protein sequence ID" value="PZR80834.1"/>
    <property type="molecule type" value="Genomic_DNA"/>
</dbReference>
<dbReference type="InterPro" id="IPR033940">
    <property type="entry name" value="IPMI_Swivel"/>
</dbReference>
<dbReference type="CDD" id="cd01577">
    <property type="entry name" value="IPMI_Swivel"/>
    <property type="match status" value="1"/>
</dbReference>
<dbReference type="PANTHER" id="PTHR43345:SF5">
    <property type="entry name" value="3-ISOPROPYLMALATE DEHYDRATASE SMALL SUBUNIT"/>
    <property type="match status" value="1"/>
</dbReference>
<dbReference type="AlphaFoldDB" id="A0A2W6ABE1"/>
<dbReference type="Proteomes" id="UP000606991">
    <property type="component" value="Unassembled WGS sequence"/>
</dbReference>
<evidence type="ECO:0000259" key="11">
    <source>
        <dbReference type="Pfam" id="PF00694"/>
    </source>
</evidence>
<dbReference type="InterPro" id="IPR015928">
    <property type="entry name" value="Aconitase/3IPM_dehydase_swvl"/>
</dbReference>
<dbReference type="GO" id="GO:0009098">
    <property type="term" value="P:L-leucine biosynthetic process"/>
    <property type="evidence" value="ECO:0007669"/>
    <property type="project" value="UniProtKB-UniRule"/>
</dbReference>
<dbReference type="SUPFAM" id="SSF52016">
    <property type="entry name" value="LeuD/IlvD-like"/>
    <property type="match status" value="1"/>
</dbReference>
<evidence type="ECO:0000256" key="8">
    <source>
        <dbReference type="ARBA" id="ARBA00023239"/>
    </source>
</evidence>
<dbReference type="UniPathway" id="UPA00048">
    <property type="reaction ID" value="UER00071"/>
</dbReference>